<dbReference type="InterPro" id="IPR007919">
    <property type="entry name" value="UPF0220"/>
</dbReference>
<comment type="similarity">
    <text evidence="2">Belongs to the UPF0220 family.</text>
</comment>
<feature type="transmembrane region" description="Helical" evidence="6">
    <location>
        <begin position="113"/>
        <end position="134"/>
    </location>
</feature>
<evidence type="ECO:0000313" key="8">
    <source>
        <dbReference type="Proteomes" id="UP001220961"/>
    </source>
</evidence>
<gene>
    <name evidence="7" type="primary">VPS68</name>
    <name evidence="7" type="ORF">MCAP1_003285</name>
</gene>
<proteinExistence type="inferred from homology"/>
<evidence type="ECO:0000256" key="4">
    <source>
        <dbReference type="ARBA" id="ARBA00022989"/>
    </source>
</evidence>
<feature type="transmembrane region" description="Helical" evidence="6">
    <location>
        <begin position="26"/>
        <end position="45"/>
    </location>
</feature>
<dbReference type="PANTHER" id="PTHR13180">
    <property type="entry name" value="SMALL MEMBRANE PROTEIN-RELATED"/>
    <property type="match status" value="1"/>
</dbReference>
<keyword evidence="8" id="KW-1185">Reference proteome</keyword>
<reference evidence="7" key="1">
    <citation type="submission" date="2023-03" db="EMBL/GenBank/DDBJ databases">
        <title>Mating type loci evolution in Malassezia.</title>
        <authorList>
            <person name="Coelho M.A."/>
        </authorList>
    </citation>
    <scope>NUCLEOTIDE SEQUENCE</scope>
    <source>
        <strain evidence="7">CBS 10434</strain>
    </source>
</reference>
<keyword evidence="3 6" id="KW-0812">Transmembrane</keyword>
<dbReference type="Pfam" id="PF05255">
    <property type="entry name" value="UPF0220"/>
    <property type="match status" value="1"/>
</dbReference>
<evidence type="ECO:0000256" key="6">
    <source>
        <dbReference type="SAM" id="Phobius"/>
    </source>
</evidence>
<protein>
    <submittedName>
        <fullName evidence="7">Vacuolar protein sorting-associated protein 68</fullName>
    </submittedName>
</protein>
<evidence type="ECO:0000313" key="7">
    <source>
        <dbReference type="EMBL" id="WFD21030.1"/>
    </source>
</evidence>
<evidence type="ECO:0000256" key="5">
    <source>
        <dbReference type="ARBA" id="ARBA00023136"/>
    </source>
</evidence>
<keyword evidence="4 6" id="KW-1133">Transmembrane helix</keyword>
<evidence type="ECO:0000256" key="1">
    <source>
        <dbReference type="ARBA" id="ARBA00004141"/>
    </source>
</evidence>
<evidence type="ECO:0000256" key="3">
    <source>
        <dbReference type="ARBA" id="ARBA00022692"/>
    </source>
</evidence>
<comment type="subcellular location">
    <subcellularLocation>
        <location evidence="1">Membrane</location>
        <topology evidence="1">Multi-pass membrane protein</topology>
    </subcellularLocation>
</comment>
<dbReference type="AlphaFoldDB" id="A0AAF0E8Q4"/>
<keyword evidence="5 6" id="KW-0472">Membrane</keyword>
<organism evidence="7 8">
    <name type="scientific">Malassezia caprae</name>
    <dbReference type="NCBI Taxonomy" id="1381934"/>
    <lineage>
        <taxon>Eukaryota</taxon>
        <taxon>Fungi</taxon>
        <taxon>Dikarya</taxon>
        <taxon>Basidiomycota</taxon>
        <taxon>Ustilaginomycotina</taxon>
        <taxon>Malasseziomycetes</taxon>
        <taxon>Malasseziales</taxon>
        <taxon>Malasseziaceae</taxon>
        <taxon>Malassezia</taxon>
    </lineage>
</organism>
<feature type="transmembrane region" description="Helical" evidence="6">
    <location>
        <begin position="146"/>
        <end position="168"/>
    </location>
</feature>
<name>A0AAF0E8Q4_9BASI</name>
<dbReference type="EMBL" id="CP119914">
    <property type="protein sequence ID" value="WFD21030.1"/>
    <property type="molecule type" value="Genomic_DNA"/>
</dbReference>
<dbReference type="GO" id="GO:0016020">
    <property type="term" value="C:membrane"/>
    <property type="evidence" value="ECO:0007669"/>
    <property type="project" value="UniProtKB-SubCell"/>
</dbReference>
<accession>A0AAF0E8Q4</accession>
<dbReference type="Proteomes" id="UP001220961">
    <property type="component" value="Chromosome 7"/>
</dbReference>
<evidence type="ECO:0000256" key="2">
    <source>
        <dbReference type="ARBA" id="ARBA00005335"/>
    </source>
</evidence>
<sequence length="182" mass="20053">MSRLGETRRVCRVRLPNLPLAMRSNVRAMGVYASGALFAAGWWIFFDACVRSARETQAPGEPAPVAIKLDDWAPGLCTMAGLIIVNLVDKQQLLDDGIGDWQHDPVLWRARTWLFVGFACLAGGMAGSLAVLIIKYMLNEHAVGYVELGVAGVLQNVAMMACAMVLWFSQRTESDYEYNLTL</sequence>